<evidence type="ECO:0000313" key="8">
    <source>
        <dbReference type="WBParaSite" id="ALUE_0001230901-mRNA-1"/>
    </source>
</evidence>
<comment type="similarity">
    <text evidence="2">Belongs to the CD36 family.</text>
</comment>
<keyword evidence="7" id="KW-1185">Reference proteome</keyword>
<accession>A0A0M3I5R0</accession>
<dbReference type="Proteomes" id="UP000036681">
    <property type="component" value="Unplaced"/>
</dbReference>
<evidence type="ECO:0000256" key="4">
    <source>
        <dbReference type="ARBA" id="ARBA00022989"/>
    </source>
</evidence>
<keyword evidence="6" id="KW-0325">Glycoprotein</keyword>
<sequence>MSKKIFAYGNGTIKYANYDIFSFNANQSCEKCTLQHKVWIPNIVFQKFVEAASNPSMKAAQAALSSQTPFLEVSIGDMFFRGYKDPFLDKVCSIPFMNFICEAVLDLPEKIAFLAELNNTWNDIFQVSTGEMDGGVTLGQIESWNGEKYVPDSWWADEFSTSIYFVFDKEVEYRGVNAYRFIVSPDLFDWNQPENGAFCFNSGKEFFKKDEQCLPRGLIDISRCRRGEPPVVLSLPNFLYADDIVKDSIIGLNESSPEHDGIAITLEPSNRVMNFFEMRQRRTIRSTIAPSQIEKPYSMNNLNHTMD</sequence>
<organism evidence="7 8">
    <name type="scientific">Ascaris lumbricoides</name>
    <name type="common">Giant roundworm</name>
    <dbReference type="NCBI Taxonomy" id="6252"/>
    <lineage>
        <taxon>Eukaryota</taxon>
        <taxon>Metazoa</taxon>
        <taxon>Ecdysozoa</taxon>
        <taxon>Nematoda</taxon>
        <taxon>Chromadorea</taxon>
        <taxon>Rhabditida</taxon>
        <taxon>Spirurina</taxon>
        <taxon>Ascaridomorpha</taxon>
        <taxon>Ascaridoidea</taxon>
        <taxon>Ascarididae</taxon>
        <taxon>Ascaris</taxon>
    </lineage>
</organism>
<keyword evidence="5" id="KW-0472">Membrane</keyword>
<proteinExistence type="inferred from homology"/>
<dbReference type="GO" id="GO:0016020">
    <property type="term" value="C:membrane"/>
    <property type="evidence" value="ECO:0007669"/>
    <property type="project" value="UniProtKB-SubCell"/>
</dbReference>
<dbReference type="Pfam" id="PF01130">
    <property type="entry name" value="CD36"/>
    <property type="match status" value="1"/>
</dbReference>
<reference evidence="8" key="1">
    <citation type="submission" date="2017-02" db="UniProtKB">
        <authorList>
            <consortium name="WormBaseParasite"/>
        </authorList>
    </citation>
    <scope>IDENTIFICATION</scope>
</reference>
<name>A0A0M3I5R0_ASCLU</name>
<evidence type="ECO:0000256" key="2">
    <source>
        <dbReference type="ARBA" id="ARBA00010532"/>
    </source>
</evidence>
<dbReference type="GO" id="GO:0005737">
    <property type="term" value="C:cytoplasm"/>
    <property type="evidence" value="ECO:0007669"/>
    <property type="project" value="TreeGrafter"/>
</dbReference>
<keyword evidence="3" id="KW-0812">Transmembrane</keyword>
<dbReference type="InterPro" id="IPR002159">
    <property type="entry name" value="CD36_fam"/>
</dbReference>
<comment type="subcellular location">
    <subcellularLocation>
        <location evidence="1">Membrane</location>
    </subcellularLocation>
</comment>
<evidence type="ECO:0000256" key="5">
    <source>
        <dbReference type="ARBA" id="ARBA00023136"/>
    </source>
</evidence>
<dbReference type="PANTHER" id="PTHR11923:SF103">
    <property type="entry name" value="SCAVENGER RECEPTOR (CD36 FAMILY) RELATED"/>
    <property type="match status" value="1"/>
</dbReference>
<protein>
    <submittedName>
        <fullName evidence="8">C-type lectin domain-containing protein</fullName>
    </submittedName>
</protein>
<evidence type="ECO:0000256" key="3">
    <source>
        <dbReference type="ARBA" id="ARBA00022692"/>
    </source>
</evidence>
<dbReference type="PANTHER" id="PTHR11923">
    <property type="entry name" value="SCAVENGER RECEPTOR CLASS B TYPE-1 SR-B1"/>
    <property type="match status" value="1"/>
</dbReference>
<evidence type="ECO:0000256" key="1">
    <source>
        <dbReference type="ARBA" id="ARBA00004370"/>
    </source>
</evidence>
<dbReference type="AlphaFoldDB" id="A0A0M3I5R0"/>
<evidence type="ECO:0000256" key="6">
    <source>
        <dbReference type="ARBA" id="ARBA00023180"/>
    </source>
</evidence>
<evidence type="ECO:0000313" key="7">
    <source>
        <dbReference type="Proteomes" id="UP000036681"/>
    </source>
</evidence>
<keyword evidence="4" id="KW-1133">Transmembrane helix</keyword>
<dbReference type="WBParaSite" id="ALUE_0001230901-mRNA-1">
    <property type="protein sequence ID" value="ALUE_0001230901-mRNA-1"/>
    <property type="gene ID" value="ALUE_0001230901"/>
</dbReference>
<dbReference type="GO" id="GO:0005044">
    <property type="term" value="F:scavenger receptor activity"/>
    <property type="evidence" value="ECO:0007669"/>
    <property type="project" value="TreeGrafter"/>
</dbReference>